<sequence length="106" mass="12264">MLSFTSLVRIMFHPKSKFHKDIRDGLSSDTFDTTRNAADPSDRRPGLDSCELKLIMQEEQCSFDEARLIHFYRKCCENNIDPHSGLPLDPKAGFFPHQREETHVLV</sequence>
<comment type="caution">
    <text evidence="1">The sequence shown here is derived from an EMBL/GenBank/DDBJ whole genome shotgun (WGS) entry which is preliminary data.</text>
</comment>
<evidence type="ECO:0000313" key="1">
    <source>
        <dbReference type="EMBL" id="KAJ9066382.1"/>
    </source>
</evidence>
<dbReference type="Proteomes" id="UP001165960">
    <property type="component" value="Unassembled WGS sequence"/>
</dbReference>
<keyword evidence="2" id="KW-1185">Reference proteome</keyword>
<proteinExistence type="predicted"/>
<name>A0ACC2SVH6_9FUNG</name>
<reference evidence="1" key="1">
    <citation type="submission" date="2022-04" db="EMBL/GenBank/DDBJ databases">
        <title>Genome of the entomopathogenic fungus Entomophthora muscae.</title>
        <authorList>
            <person name="Elya C."/>
            <person name="Lovett B.R."/>
            <person name="Lee E."/>
            <person name="Macias A.M."/>
            <person name="Hajek A.E."/>
            <person name="De Bivort B.L."/>
            <person name="Kasson M.T."/>
            <person name="De Fine Licht H.H."/>
            <person name="Stajich J.E."/>
        </authorList>
    </citation>
    <scope>NUCLEOTIDE SEQUENCE</scope>
    <source>
        <strain evidence="1">Berkeley</strain>
    </source>
</reference>
<accession>A0ACC2SVH6</accession>
<organism evidence="1 2">
    <name type="scientific">Entomophthora muscae</name>
    <dbReference type="NCBI Taxonomy" id="34485"/>
    <lineage>
        <taxon>Eukaryota</taxon>
        <taxon>Fungi</taxon>
        <taxon>Fungi incertae sedis</taxon>
        <taxon>Zoopagomycota</taxon>
        <taxon>Entomophthoromycotina</taxon>
        <taxon>Entomophthoromycetes</taxon>
        <taxon>Entomophthorales</taxon>
        <taxon>Entomophthoraceae</taxon>
        <taxon>Entomophthora</taxon>
    </lineage>
</organism>
<gene>
    <name evidence="1" type="ORF">DSO57_1010124</name>
</gene>
<dbReference type="EMBL" id="QTSX02004293">
    <property type="protein sequence ID" value="KAJ9066382.1"/>
    <property type="molecule type" value="Genomic_DNA"/>
</dbReference>
<protein>
    <submittedName>
        <fullName evidence="1">Uncharacterized protein</fullName>
    </submittedName>
</protein>
<evidence type="ECO:0000313" key="2">
    <source>
        <dbReference type="Proteomes" id="UP001165960"/>
    </source>
</evidence>